<accession>A0A6S6T353</accession>
<gene>
    <name evidence="2" type="ORF">HELGO_WM32159</name>
</gene>
<dbReference type="PROSITE" id="PS50006">
    <property type="entry name" value="FHA_DOMAIN"/>
    <property type="match status" value="1"/>
</dbReference>
<dbReference type="InterPro" id="IPR000253">
    <property type="entry name" value="FHA_dom"/>
</dbReference>
<dbReference type="InterPro" id="IPR050923">
    <property type="entry name" value="Cell_Proc_Reg/RNA_Proc"/>
</dbReference>
<dbReference type="AlphaFoldDB" id="A0A6S6T353"/>
<dbReference type="Gene3D" id="2.60.200.20">
    <property type="match status" value="1"/>
</dbReference>
<dbReference type="SUPFAM" id="SSF49879">
    <property type="entry name" value="SMAD/FHA domain"/>
    <property type="match status" value="1"/>
</dbReference>
<evidence type="ECO:0000259" key="1">
    <source>
        <dbReference type="PROSITE" id="PS50006"/>
    </source>
</evidence>
<dbReference type="CDD" id="cd00060">
    <property type="entry name" value="FHA"/>
    <property type="match status" value="1"/>
</dbReference>
<organism evidence="2">
    <name type="scientific">uncultured Thiotrichaceae bacterium</name>
    <dbReference type="NCBI Taxonomy" id="298394"/>
    <lineage>
        <taxon>Bacteria</taxon>
        <taxon>Pseudomonadati</taxon>
        <taxon>Pseudomonadota</taxon>
        <taxon>Gammaproteobacteria</taxon>
        <taxon>Thiotrichales</taxon>
        <taxon>Thiotrichaceae</taxon>
        <taxon>environmental samples</taxon>
    </lineage>
</organism>
<dbReference type="EMBL" id="CACVAT010000133">
    <property type="protein sequence ID" value="CAA6809306.1"/>
    <property type="molecule type" value="Genomic_DNA"/>
</dbReference>
<dbReference type="InterPro" id="IPR008984">
    <property type="entry name" value="SMAD_FHA_dom_sf"/>
</dbReference>
<dbReference type="PANTHER" id="PTHR23308">
    <property type="entry name" value="NUCLEAR INHIBITOR OF PROTEIN PHOSPHATASE-1"/>
    <property type="match status" value="1"/>
</dbReference>
<feature type="domain" description="FHA" evidence="1">
    <location>
        <begin position="23"/>
        <end position="72"/>
    </location>
</feature>
<evidence type="ECO:0000313" key="2">
    <source>
        <dbReference type="EMBL" id="CAA6809306.1"/>
    </source>
</evidence>
<dbReference type="SMART" id="SM00240">
    <property type="entry name" value="FHA"/>
    <property type="match status" value="1"/>
</dbReference>
<dbReference type="Pfam" id="PF00498">
    <property type="entry name" value="FHA"/>
    <property type="match status" value="1"/>
</dbReference>
<proteinExistence type="predicted"/>
<protein>
    <recommendedName>
        <fullName evidence="1">FHA domain-containing protein</fullName>
    </recommendedName>
</protein>
<sequence length="194" mass="22157">MSQLIVNVNNQTTKRVKLVKPTYIIGRNQKCDVVLPERTISNHHAKLINTGEDCFLEDSDSTNGVYVNSQLVRKHLLIDNDVIQIGKYELTFRGTVKLITQLRQLSIHPRLNEQSHTPWLEISSGPKQGHVIPLEREQITLGEKDTDSITIKRAANGDYFLHGVSKHHTPETMQLKNNDSFNIEDIELVFHDVE</sequence>
<reference evidence="2" key="1">
    <citation type="submission" date="2020-01" db="EMBL/GenBank/DDBJ databases">
        <authorList>
            <person name="Meier V. D."/>
            <person name="Meier V D."/>
        </authorList>
    </citation>
    <scope>NUCLEOTIDE SEQUENCE</scope>
    <source>
        <strain evidence="2">HLG_WM_MAG_09</strain>
    </source>
</reference>
<name>A0A6S6T353_9GAMM</name>